<sequence length="95" mass="10774">MLMARLARKVKDKRLSKLIRCYVGAGIMVDGVRQPVSEGTPGVPVVVGASNIMLQDFDQEFRSHEHRFVRYANDIRVFVKSEPQPSRCSNRAPCR</sequence>
<keyword evidence="2" id="KW-1185">Reference proteome</keyword>
<comment type="caution">
    <text evidence="1">The sequence shown here is derived from an EMBL/GenBank/DDBJ whole genome shotgun (WGS) entry which is preliminary data.</text>
</comment>
<dbReference type="Proteomes" id="UP000022835">
    <property type="component" value="Unassembled WGS sequence"/>
</dbReference>
<evidence type="ECO:0000313" key="2">
    <source>
        <dbReference type="Proteomes" id="UP000022835"/>
    </source>
</evidence>
<dbReference type="AlphaFoldDB" id="A0A064CCC9"/>
<accession>A0A064CCC9</accession>
<dbReference type="EMBL" id="JALN02000002">
    <property type="protein sequence ID" value="KDE97311.1"/>
    <property type="molecule type" value="Genomic_DNA"/>
</dbReference>
<evidence type="ECO:0008006" key="3">
    <source>
        <dbReference type="Google" id="ProtNLM"/>
    </source>
</evidence>
<gene>
    <name evidence="1" type="ORF">Y900_029085</name>
</gene>
<proteinExistence type="predicted"/>
<dbReference type="eggNOG" id="COG3344">
    <property type="taxonomic scope" value="Bacteria"/>
</dbReference>
<protein>
    <recommendedName>
        <fullName evidence="3">Reverse transcriptase domain-containing protein</fullName>
    </recommendedName>
</protein>
<evidence type="ECO:0000313" key="1">
    <source>
        <dbReference type="EMBL" id="KDE97311.1"/>
    </source>
</evidence>
<name>A0A064CCC9_9MYCO</name>
<reference evidence="1" key="1">
    <citation type="submission" date="2014-05" db="EMBL/GenBank/DDBJ databases">
        <title>Genome sequence of Mycobacterium aromaticivorans strain JS19b1T (= DSM 45407T).</title>
        <authorList>
            <person name="Kwak Y."/>
            <person name="Park G.-S."/>
            <person name="Li Q.X."/>
            <person name="Lee S.-E."/>
            <person name="Shin J.-H."/>
        </authorList>
    </citation>
    <scope>NUCLEOTIDE SEQUENCE [LARGE SCALE GENOMIC DNA]</scope>
    <source>
        <strain evidence="1">JS19b1</strain>
    </source>
</reference>
<organism evidence="1 2">
    <name type="scientific">Mycolicibacterium aromaticivorans JS19b1 = JCM 16368</name>
    <dbReference type="NCBI Taxonomy" id="1440774"/>
    <lineage>
        <taxon>Bacteria</taxon>
        <taxon>Bacillati</taxon>
        <taxon>Actinomycetota</taxon>
        <taxon>Actinomycetes</taxon>
        <taxon>Mycobacteriales</taxon>
        <taxon>Mycobacteriaceae</taxon>
        <taxon>Mycolicibacterium</taxon>
    </lineage>
</organism>